<name>A0ABP1R8A9_9HEXA</name>
<feature type="domain" description="C2H2-type" evidence="7">
    <location>
        <begin position="579"/>
        <end position="607"/>
    </location>
</feature>
<feature type="domain" description="C2H2-type" evidence="7">
    <location>
        <begin position="11"/>
        <end position="39"/>
    </location>
</feature>
<evidence type="ECO:0000256" key="6">
    <source>
        <dbReference type="SAM" id="MobiDB-lite"/>
    </source>
</evidence>
<dbReference type="PROSITE" id="PS50157">
    <property type="entry name" value="ZINC_FINGER_C2H2_2"/>
    <property type="match status" value="8"/>
</dbReference>
<dbReference type="SUPFAM" id="SSF57667">
    <property type="entry name" value="beta-beta-alpha zinc fingers"/>
    <property type="match status" value="4"/>
</dbReference>
<evidence type="ECO:0000256" key="1">
    <source>
        <dbReference type="ARBA" id="ARBA00022723"/>
    </source>
</evidence>
<dbReference type="InterPro" id="IPR013087">
    <property type="entry name" value="Znf_C2H2_type"/>
</dbReference>
<feature type="compositionally biased region" description="Polar residues" evidence="6">
    <location>
        <begin position="184"/>
        <end position="206"/>
    </location>
</feature>
<sequence length="616" mass="71679">MNSFPNPSVWFGCKKCTRVFPDQESFQKHVLDYHTKRQTDSFVLSFLNSSNSTTNLSTTKTTENENDGCPWDYTIKTNTKLDASNWRKYFSKQGTCSICLSLKKLSEAQMKSHFEMHLKSYHCKCCPFKTSSFDKMEDHTKNCQSLQQFPQQNLITSGTKHKTKNKETVEESSEQVLCSDIENGSSNSQAHGGSQTNTRKSNSRDILNSAKLNYKKRNRLLNNSRKEIAKCRICNMKLFKSILQKHIKTHAGKLSRINKCRFCKKRFLNASTLRSHEEGHRSVESRKCGICPYKCALKCRIGRHEKSHFNSMQYTCTIAYEEYKRNKKVDIHFQCNFCKESFMFAEIQEHVITKVCLKCTNKNCTKEFYTVADKMKHMDESIQLKCAFCNDIVDGECNLISHERNHLGNFKDVTSGTSETCTICSKTFKMRSKWIYHLRQHNLGIAKPGPRKGPSIVLNRNLPEERLTCTFCGKIFQAFNKLNQHMSRHLGEKMMKCENCSYKCVSKSDLTKHSNVHKKAKLYTCSFCSKSFSFQENKIRHEAAVHQTNNLKCPKCIKVFTHKTYLKDHLQSHLKNKSFKCKFCGKSYQNRPNMYRHIREQHKNEKQVKAVNEKFN</sequence>
<keyword evidence="2" id="KW-0677">Repeat</keyword>
<reference evidence="8 9" key="1">
    <citation type="submission" date="2024-08" db="EMBL/GenBank/DDBJ databases">
        <authorList>
            <person name="Cucini C."/>
            <person name="Frati F."/>
        </authorList>
    </citation>
    <scope>NUCLEOTIDE SEQUENCE [LARGE SCALE GENOMIC DNA]</scope>
</reference>
<evidence type="ECO:0000256" key="5">
    <source>
        <dbReference type="PROSITE-ProRule" id="PRU00042"/>
    </source>
</evidence>
<keyword evidence="3 5" id="KW-0863">Zinc-finger</keyword>
<feature type="region of interest" description="Disordered" evidence="6">
    <location>
        <begin position="184"/>
        <end position="209"/>
    </location>
</feature>
<evidence type="ECO:0000259" key="7">
    <source>
        <dbReference type="PROSITE" id="PS50157"/>
    </source>
</evidence>
<dbReference type="Proteomes" id="UP001642540">
    <property type="component" value="Unassembled WGS sequence"/>
</dbReference>
<feature type="domain" description="C2H2-type" evidence="7">
    <location>
        <begin position="419"/>
        <end position="441"/>
    </location>
</feature>
<accession>A0ABP1R8A9</accession>
<evidence type="ECO:0000256" key="2">
    <source>
        <dbReference type="ARBA" id="ARBA00022737"/>
    </source>
</evidence>
<feature type="domain" description="C2H2-type" evidence="7">
    <location>
        <begin position="258"/>
        <end position="285"/>
    </location>
</feature>
<dbReference type="PROSITE" id="PS00028">
    <property type="entry name" value="ZINC_FINGER_C2H2_1"/>
    <property type="match status" value="9"/>
</dbReference>
<organism evidence="8 9">
    <name type="scientific">Orchesella dallaii</name>
    <dbReference type="NCBI Taxonomy" id="48710"/>
    <lineage>
        <taxon>Eukaryota</taxon>
        <taxon>Metazoa</taxon>
        <taxon>Ecdysozoa</taxon>
        <taxon>Arthropoda</taxon>
        <taxon>Hexapoda</taxon>
        <taxon>Collembola</taxon>
        <taxon>Entomobryomorpha</taxon>
        <taxon>Entomobryoidea</taxon>
        <taxon>Orchesellidae</taxon>
        <taxon>Orchesellinae</taxon>
        <taxon>Orchesella</taxon>
    </lineage>
</organism>
<evidence type="ECO:0000256" key="4">
    <source>
        <dbReference type="ARBA" id="ARBA00022833"/>
    </source>
</evidence>
<dbReference type="PANTHER" id="PTHR24379:SF127">
    <property type="entry name" value="BLOODY FINGERS-RELATED"/>
    <property type="match status" value="1"/>
</dbReference>
<gene>
    <name evidence="8" type="ORF">ODALV1_LOCUS18259</name>
</gene>
<feature type="domain" description="C2H2-type" evidence="7">
    <location>
        <begin position="467"/>
        <end position="494"/>
    </location>
</feature>
<evidence type="ECO:0000313" key="8">
    <source>
        <dbReference type="EMBL" id="CAL8118729.1"/>
    </source>
</evidence>
<feature type="domain" description="C2H2-type" evidence="7">
    <location>
        <begin position="523"/>
        <end position="551"/>
    </location>
</feature>
<feature type="domain" description="C2H2-type" evidence="7">
    <location>
        <begin position="551"/>
        <end position="578"/>
    </location>
</feature>
<dbReference type="Gene3D" id="3.30.160.60">
    <property type="entry name" value="Classic Zinc Finger"/>
    <property type="match status" value="5"/>
</dbReference>
<keyword evidence="4" id="KW-0862">Zinc</keyword>
<evidence type="ECO:0000256" key="3">
    <source>
        <dbReference type="ARBA" id="ARBA00022771"/>
    </source>
</evidence>
<comment type="caution">
    <text evidence="8">The sequence shown here is derived from an EMBL/GenBank/DDBJ whole genome shotgun (WGS) entry which is preliminary data.</text>
</comment>
<feature type="region of interest" description="Disordered" evidence="6">
    <location>
        <begin position="154"/>
        <end position="173"/>
    </location>
</feature>
<dbReference type="InterPro" id="IPR036236">
    <property type="entry name" value="Znf_C2H2_sf"/>
</dbReference>
<feature type="domain" description="C2H2-type" evidence="7">
    <location>
        <begin position="495"/>
        <end position="522"/>
    </location>
</feature>
<proteinExistence type="predicted"/>
<protein>
    <recommendedName>
        <fullName evidence="7">C2H2-type domain-containing protein</fullName>
    </recommendedName>
</protein>
<keyword evidence="9" id="KW-1185">Reference proteome</keyword>
<evidence type="ECO:0000313" key="9">
    <source>
        <dbReference type="Proteomes" id="UP001642540"/>
    </source>
</evidence>
<dbReference type="Pfam" id="PF00096">
    <property type="entry name" value="zf-C2H2"/>
    <property type="match status" value="2"/>
</dbReference>
<keyword evidence="1" id="KW-0479">Metal-binding</keyword>
<dbReference type="EMBL" id="CAXLJM020000057">
    <property type="protein sequence ID" value="CAL8118729.1"/>
    <property type="molecule type" value="Genomic_DNA"/>
</dbReference>
<dbReference type="PANTHER" id="PTHR24379">
    <property type="entry name" value="KRAB AND ZINC FINGER DOMAIN-CONTAINING"/>
    <property type="match status" value="1"/>
</dbReference>
<dbReference type="SMART" id="SM00355">
    <property type="entry name" value="ZnF_C2H2"/>
    <property type="match status" value="14"/>
</dbReference>